<feature type="compositionally biased region" description="Polar residues" evidence="1">
    <location>
        <begin position="1409"/>
        <end position="1420"/>
    </location>
</feature>
<feature type="region of interest" description="Disordered" evidence="1">
    <location>
        <begin position="1521"/>
        <end position="1541"/>
    </location>
</feature>
<feature type="compositionally biased region" description="Polar residues" evidence="1">
    <location>
        <begin position="603"/>
        <end position="626"/>
    </location>
</feature>
<proteinExistence type="predicted"/>
<evidence type="ECO:0008006" key="4">
    <source>
        <dbReference type="Google" id="ProtNLM"/>
    </source>
</evidence>
<sequence length="1541" mass="168916">MSHRPKPNDTRQGISRTKDATVPRAGRLQSSREDDRQLDYGRPTASSASRSQPLRFNTSSTVDRNLHPRQATGKSSIHTSPDLRTLESSRKPPPPSGSHRSAATSVSSSQEVPLLIDTGQVPRTRMGEMRPEASLIPTRYAKSQLPSKAGTETVFGLSVSSSNLTTRTTDLPPRLIPELQALAAASSRQQDMYSKSASSISSPSTRFSNTPSPWSVSTTTTTPTSWSSASPGIVQHVPLKPQNQRSQTVPVPTVRREKTPKLPAVIEAFPPVQSHPSASAESVTREKLRKSPSTKRTPLNTPAPTPPPRTSSAKQALSRTSSRSDKQRRKLEQDPTESLTELDRSPLARHAGPGLQNVGDSLHRSTIAKAHDDLQQSLVRAPTRPSRHGVTGLDDSRPVLVNTHRSGFTSRHQQLLESDDETSSNPFDASLRGPSSTSLPRPPSPNTQEPVSRSPSRLGKFSRLGLFGRRGKSPANEVERSPRKLQRKGPVAGTGHEGYGKYGKRGRKQSQESSSVNNSESERSVSSTRRIPVPTSARRDSRGSSRQNRSSQSDLDEFAATRLKPTPIRGGSGSSMGSPAPDHGKYFDHEAPVPSIDHDKWGTPSQSQNSIHSSNARQEASPSPKTISGDDVHPTLALRRSQRFLADREPFSLPTPIRTEALSAPLYLNSYDTGESLPMAPSTSTASTTAEMNKADTLQAKKHRKLRWNIFRKKEVTGPDSQKSILISSPSPEEMSVSVSAVPVSRPMPYYAMLDSESEMNANTGVDQHFLHTVLSPAVSPFFQSEDERFLESPQRPEEDDVFLPNISVPPLQSFASSPPPVPLQSPSERIHVQLGEQPRKQPRLARVGRIPPVVPRNERQHKPSRASFSQPFVRQQGPQHAELTLQGSFDGLENSLESEHRQLHDINSPQDPGAAAQHHPPRAENEFLQLDPRHASDFSSSSTSEGTLSQFGPVLAATLGGSSSLHSPQWPGTLYDLGNPSVDEVWNEYDDFIDQVMSPSQERRQKQAVGLRQRGNIKDNLEARRNLHVDTRRSRVTAKTDLESTARKPALPVKRPVFAPTIVTSATPPVVFSSSAISGRNVGEDIRLRRSRIVSALHSSMDPSSPFSIRDLLREYETPLRDSGRYSERLSTSTAGQSLERITTTASAPEGPGDQSHQETSTLVDVVERSKDPARQSELHYAFLMVAKWLSFGRVLFSPAHDEIQTIAERHVLVIDGLGNEDWSIYCAVTYEPHKAFVHNLRERPTTKHARDLGQSSNSPSNHRRAEVSNFYERFPFPPSFFSAVVLRFPPAMAEAKMKNIISECRRVLLPGGYLELMLLDLDIVNMGVQTRRAIRDLKFKMTTADEQISLRPIIDNVQGVLGARGFSNISRCIVGVPVAGRPSGSEDSSSSRSSGASDGLTKPGDSKSATASPRMTFSDSYGRKGAHLSLNDLIADHSDNADAKIGKIVSSTARRWWQHCFEATVIADGNLNKSVFADKGVLGECKARGSSFKMLIAYAQRPVFETRRRTMSEPVVPTLATAGNQRQTKASLSGARRAT</sequence>
<gene>
    <name evidence="2" type="ORF">B0A52_03662</name>
</gene>
<feature type="region of interest" description="Disordered" evidence="1">
    <location>
        <begin position="185"/>
        <end position="360"/>
    </location>
</feature>
<feature type="compositionally biased region" description="Basic and acidic residues" evidence="1">
    <location>
        <begin position="30"/>
        <end position="39"/>
    </location>
</feature>
<dbReference type="InterPro" id="IPR029063">
    <property type="entry name" value="SAM-dependent_MTases_sf"/>
</dbReference>
<comment type="caution">
    <text evidence="2">The sequence shown here is derived from an EMBL/GenBank/DDBJ whole genome shotgun (WGS) entry which is preliminary data.</text>
</comment>
<feature type="region of interest" description="Disordered" evidence="1">
    <location>
        <begin position="1382"/>
        <end position="1420"/>
    </location>
</feature>
<feature type="region of interest" description="Disordered" evidence="1">
    <location>
        <begin position="677"/>
        <end position="699"/>
    </location>
</feature>
<feature type="compositionally biased region" description="Low complexity" evidence="1">
    <location>
        <begin position="430"/>
        <end position="439"/>
    </location>
</feature>
<feature type="compositionally biased region" description="Polar residues" evidence="1">
    <location>
        <begin position="867"/>
        <end position="879"/>
    </location>
</feature>
<feature type="compositionally biased region" description="Basic and acidic residues" evidence="1">
    <location>
        <begin position="322"/>
        <end position="333"/>
    </location>
</feature>
<feature type="region of interest" description="Disordered" evidence="1">
    <location>
        <begin position="836"/>
        <end position="879"/>
    </location>
</feature>
<dbReference type="EMBL" id="NAJM01000012">
    <property type="protein sequence ID" value="RVX72474.1"/>
    <property type="molecule type" value="Genomic_DNA"/>
</dbReference>
<name>A0A438NA22_EXOME</name>
<feature type="compositionally biased region" description="Low complexity" evidence="1">
    <location>
        <begin position="680"/>
        <end position="690"/>
    </location>
</feature>
<feature type="compositionally biased region" description="Basic and acidic residues" evidence="1">
    <location>
        <begin position="582"/>
        <end position="601"/>
    </location>
</feature>
<feature type="compositionally biased region" description="Low complexity" evidence="1">
    <location>
        <begin position="97"/>
        <end position="109"/>
    </location>
</feature>
<feature type="compositionally biased region" description="Polar residues" evidence="1">
    <location>
        <begin position="44"/>
        <end position="63"/>
    </location>
</feature>
<feature type="compositionally biased region" description="Polar residues" evidence="1">
    <location>
        <begin position="311"/>
        <end position="321"/>
    </location>
</feature>
<reference evidence="2 3" key="1">
    <citation type="submission" date="2017-03" db="EMBL/GenBank/DDBJ databases">
        <title>Genomes of endolithic fungi from Antarctica.</title>
        <authorList>
            <person name="Coleine C."/>
            <person name="Masonjones S."/>
            <person name="Stajich J.E."/>
        </authorList>
    </citation>
    <scope>NUCLEOTIDE SEQUENCE [LARGE SCALE GENOMIC DNA]</scope>
    <source>
        <strain evidence="2 3">CCFEE 6314</strain>
    </source>
</reference>
<feature type="compositionally biased region" description="Polar residues" evidence="1">
    <location>
        <begin position="446"/>
        <end position="455"/>
    </location>
</feature>
<accession>A0A438NA22</accession>
<feature type="region of interest" description="Disordered" evidence="1">
    <location>
        <begin position="378"/>
        <end position="633"/>
    </location>
</feature>
<feature type="region of interest" description="Disordered" evidence="1">
    <location>
        <begin position="1"/>
        <end position="149"/>
    </location>
</feature>
<feature type="compositionally biased region" description="Low complexity" evidence="1">
    <location>
        <begin position="544"/>
        <end position="553"/>
    </location>
</feature>
<evidence type="ECO:0000313" key="2">
    <source>
        <dbReference type="EMBL" id="RVX72474.1"/>
    </source>
</evidence>
<feature type="compositionally biased region" description="Polar residues" evidence="1">
    <location>
        <begin position="403"/>
        <end position="416"/>
    </location>
</feature>
<organism evidence="2 3">
    <name type="scientific">Exophiala mesophila</name>
    <name type="common">Black yeast-like fungus</name>
    <dbReference type="NCBI Taxonomy" id="212818"/>
    <lineage>
        <taxon>Eukaryota</taxon>
        <taxon>Fungi</taxon>
        <taxon>Dikarya</taxon>
        <taxon>Ascomycota</taxon>
        <taxon>Pezizomycotina</taxon>
        <taxon>Eurotiomycetes</taxon>
        <taxon>Chaetothyriomycetidae</taxon>
        <taxon>Chaetothyriales</taxon>
        <taxon>Herpotrichiellaceae</taxon>
        <taxon>Exophiala</taxon>
    </lineage>
</organism>
<feature type="compositionally biased region" description="Polar residues" evidence="1">
    <location>
        <begin position="241"/>
        <end position="250"/>
    </location>
</feature>
<dbReference type="OrthoDB" id="5382952at2759"/>
<evidence type="ECO:0000313" key="3">
    <source>
        <dbReference type="Proteomes" id="UP000288859"/>
    </source>
</evidence>
<feature type="compositionally biased region" description="Low complexity" evidence="1">
    <location>
        <begin position="511"/>
        <end position="527"/>
    </location>
</feature>
<feature type="compositionally biased region" description="Low complexity" evidence="1">
    <location>
        <begin position="1382"/>
        <end position="1401"/>
    </location>
</feature>
<dbReference type="SUPFAM" id="SSF53335">
    <property type="entry name" value="S-adenosyl-L-methionine-dependent methyltransferases"/>
    <property type="match status" value="1"/>
</dbReference>
<dbReference type="VEuPathDB" id="FungiDB:PV10_07554"/>
<feature type="compositionally biased region" description="Low complexity" evidence="1">
    <location>
        <begin position="185"/>
        <end position="231"/>
    </location>
</feature>
<protein>
    <recommendedName>
        <fullName evidence="4">Methyltransferase type 11 domain-containing protein</fullName>
    </recommendedName>
</protein>
<dbReference type="Proteomes" id="UP000288859">
    <property type="component" value="Unassembled WGS sequence"/>
</dbReference>
<feature type="region of interest" description="Disordered" evidence="1">
    <location>
        <begin position="898"/>
        <end position="922"/>
    </location>
</feature>
<evidence type="ECO:0000256" key="1">
    <source>
        <dbReference type="SAM" id="MobiDB-lite"/>
    </source>
</evidence>
<feature type="compositionally biased region" description="Polar residues" evidence="1">
    <location>
        <begin position="1523"/>
        <end position="1533"/>
    </location>
</feature>